<dbReference type="PANTHER" id="PTHR35276:SF1">
    <property type="entry name" value="TRNA (MNM(5)S(2)U34)-METHYLTRANSFERASE, CHLOROPLASTIC"/>
    <property type="match status" value="1"/>
</dbReference>
<evidence type="ECO:0000313" key="3">
    <source>
        <dbReference type="Proteomes" id="UP000713596"/>
    </source>
</evidence>
<dbReference type="InterPro" id="IPR016181">
    <property type="entry name" value="Acyl_CoA_acyltransferase"/>
</dbReference>
<dbReference type="PROSITE" id="PS51186">
    <property type="entry name" value="GNAT"/>
    <property type="match status" value="1"/>
</dbReference>
<protein>
    <submittedName>
        <fullName evidence="2">GNAT family N-acetyltransferase</fullName>
        <ecNumber evidence="2">2.3.1.-</ecNumber>
    </submittedName>
</protein>
<evidence type="ECO:0000313" key="2">
    <source>
        <dbReference type="EMBL" id="MBU3806095.1"/>
    </source>
</evidence>
<reference evidence="2" key="2">
    <citation type="submission" date="2021-04" db="EMBL/GenBank/DDBJ databases">
        <authorList>
            <person name="Gilroy R."/>
        </authorList>
    </citation>
    <scope>NUCLEOTIDE SEQUENCE</scope>
    <source>
        <strain evidence="2">B5_2728</strain>
    </source>
</reference>
<dbReference type="GO" id="GO:0016747">
    <property type="term" value="F:acyltransferase activity, transferring groups other than amino-acyl groups"/>
    <property type="evidence" value="ECO:0007669"/>
    <property type="project" value="InterPro"/>
</dbReference>
<dbReference type="PANTHER" id="PTHR35276">
    <property type="entry name" value="S-ADENOSYL-L-METHIONINE-DEPENDENT METHYLTRANSFERASES SUPERFAMILY PROTEIN"/>
    <property type="match status" value="1"/>
</dbReference>
<proteinExistence type="predicted"/>
<name>A0A948WRB9_9FIRM</name>
<dbReference type="Proteomes" id="UP000713596">
    <property type="component" value="Unassembled WGS sequence"/>
</dbReference>
<sequence>MQIQRTPQGFVLYKENTPVGHCQCHQQGEGWHLEWLEIDPAWQNRGYGSFFLKKILAQTGGFQPESIHTASGVQSPAAVALLQKFQFRLEGSLWRRVRQREFTPVNMTHLFLQSRLKPGGVYLDATCGNGYDTEFLCRLAQPEGRVLALDIQPQAVDATNARLKRLGLDAIGRAIQADHQHLEQLVQEPLDCAMFNLGYLPGADHSLFTQASSTQKALAAAITLLRAGGILSVCLYSGGVNGFEEKQAILTWLRQLPISQYTVVECGFSNWAEHAPLPCFVIKK</sequence>
<organism evidence="2 3">
    <name type="scientific">Candidatus Allofournierella pullistercoris</name>
    <dbReference type="NCBI Taxonomy" id="2838597"/>
    <lineage>
        <taxon>Bacteria</taxon>
        <taxon>Bacillati</taxon>
        <taxon>Bacillota</taxon>
        <taxon>Clostridia</taxon>
        <taxon>Eubacteriales</taxon>
        <taxon>Oscillospiraceae</taxon>
        <taxon>Allofournierella</taxon>
    </lineage>
</organism>
<reference evidence="2" key="1">
    <citation type="journal article" date="2021" name="PeerJ">
        <title>Extensive microbial diversity within the chicken gut microbiome revealed by metagenomics and culture.</title>
        <authorList>
            <person name="Gilroy R."/>
            <person name="Ravi A."/>
            <person name="Getino M."/>
            <person name="Pursley I."/>
            <person name="Horton D.L."/>
            <person name="Alikhan N.F."/>
            <person name="Baker D."/>
            <person name="Gharbi K."/>
            <person name="Hall N."/>
            <person name="Watson M."/>
            <person name="Adriaenssens E.M."/>
            <person name="Foster-Nyarko E."/>
            <person name="Jarju S."/>
            <person name="Secka A."/>
            <person name="Antonio M."/>
            <person name="Oren A."/>
            <person name="Chaudhuri R.R."/>
            <person name="La Ragione R."/>
            <person name="Hildebrand F."/>
            <person name="Pallen M.J."/>
        </authorList>
    </citation>
    <scope>NUCLEOTIDE SEQUENCE</scope>
    <source>
        <strain evidence="2">B5_2728</strain>
    </source>
</reference>
<keyword evidence="2" id="KW-0808">Transferase</keyword>
<gene>
    <name evidence="2" type="ORF">H9882_04310</name>
</gene>
<evidence type="ECO:0000259" key="1">
    <source>
        <dbReference type="PROSITE" id="PS51186"/>
    </source>
</evidence>
<dbReference type="CDD" id="cd04301">
    <property type="entry name" value="NAT_SF"/>
    <property type="match status" value="1"/>
</dbReference>
<accession>A0A948WRB9</accession>
<dbReference type="Gene3D" id="3.40.50.150">
    <property type="entry name" value="Vaccinia Virus protein VP39"/>
    <property type="match status" value="1"/>
</dbReference>
<comment type="caution">
    <text evidence="2">The sequence shown here is derived from an EMBL/GenBank/DDBJ whole genome shotgun (WGS) entry which is preliminary data.</text>
</comment>
<dbReference type="EC" id="2.3.1.-" evidence="2"/>
<dbReference type="AlphaFoldDB" id="A0A948WRB9"/>
<dbReference type="InterPro" id="IPR029063">
    <property type="entry name" value="SAM-dependent_MTases_sf"/>
</dbReference>
<dbReference type="SUPFAM" id="SSF53335">
    <property type="entry name" value="S-adenosyl-L-methionine-dependent methyltransferases"/>
    <property type="match status" value="1"/>
</dbReference>
<dbReference type="Pfam" id="PF00583">
    <property type="entry name" value="Acetyltransf_1"/>
    <property type="match status" value="1"/>
</dbReference>
<dbReference type="CDD" id="cd02440">
    <property type="entry name" value="AdoMet_MTases"/>
    <property type="match status" value="1"/>
</dbReference>
<dbReference type="Gene3D" id="3.40.630.30">
    <property type="match status" value="1"/>
</dbReference>
<dbReference type="InterPro" id="IPR000182">
    <property type="entry name" value="GNAT_dom"/>
</dbReference>
<keyword evidence="2" id="KW-0012">Acyltransferase</keyword>
<dbReference type="InterPro" id="IPR010719">
    <property type="entry name" value="MnmM_MeTrfase"/>
</dbReference>
<feature type="domain" description="N-acetyltransferase" evidence="1">
    <location>
        <begin position="1"/>
        <end position="112"/>
    </location>
</feature>
<dbReference type="Pfam" id="PF06962">
    <property type="entry name" value="rRNA_methylase"/>
    <property type="match status" value="1"/>
</dbReference>
<dbReference type="EMBL" id="JAHLFP010000034">
    <property type="protein sequence ID" value="MBU3806095.1"/>
    <property type="molecule type" value="Genomic_DNA"/>
</dbReference>
<dbReference type="SUPFAM" id="SSF55729">
    <property type="entry name" value="Acyl-CoA N-acyltransferases (Nat)"/>
    <property type="match status" value="1"/>
</dbReference>